<dbReference type="PANTHER" id="PTHR45856">
    <property type="entry name" value="ALPHA/BETA-HYDROLASES SUPERFAMILY PROTEIN"/>
    <property type="match status" value="1"/>
</dbReference>
<feature type="transmembrane region" description="Helical" evidence="2">
    <location>
        <begin position="1271"/>
        <end position="1291"/>
    </location>
</feature>
<sequence>MLSDSGSQETSLSSSSDGLDISGSGAHDFRHYRTGKDVVTRLEYISSTQTKAVLMFLWIIEIVGLAMLIQEFTLKMTDPHGAFDNNSIPVINVVFGSLCWCALTVCIVIYLMRYNTARRQGRRWKPRRRKLAILLFTELVAQWINVTFFLVPNIDLLARPCDMFSVLVPYCAMVRWTCWNTIFLITVIQAHFTKPYWKGEHTMFKDWVSTPASKTSLWLKGVTRKGNKNNVPKKEIGKLGKYDGSIIDAPWIIHAPKLIIWCLMEANLLVDGIYYLKVGMHSTSASELAMLPEDCRLHRDRILCRIPNAQVVITVLNMSWAYVYFALYLFYMMQSVHKLRPLPRQEHKMSNLMVRLQLRVRLLVVAFYILGIALLWYVRVHDCRSYMYTWYGLLPLQMVETGAAVTWSFFAMPAIHLDEDMPAVQVWLQEFAWTEEEKQGKLERRNRDGPQGRHLAKEPMFCFDFAMNMLYWSALVYDYREGEKGLSLEMAMSLYDLKHSELIWEKARDTKLLLAWNDNRILIAFRGTASMSNALSDVQAWRAVHPPKRGRWGMRPLVHVGFLKSWTRGGLDIRVVSRIKEIIQGPDFDTTSASICITGHSLGGALAQLAAHDIAKLCQDCGKTVRVGCYTYGSPRVGNHAFAREFDKMVPHCWHIINNQDAVARSPKFLVLYKRAGQRVLINHAGDMLVRPSFIENSILQLPGGGSVGDHLLGSYLRSLLAILLAQFNFKGFPGGMDGVVRLCEKSPPIQELLLEGGGITVEDLRRVSKSHGRVVDPKLARTTALELVTAMQARRKKAAKRLQVAKEAAKKGESIKAAEADGAAEVVAAAEVDAAEKPPAAEEEAAEKPPAAGAEAEDERQKLSLLQRCKRELLVCLAAGPTRQACRGNIGSRSMPGIKQRDSETGTSAAVAAEPCQAADQQRLGENRGEETNQNLTNAQQSPAMLSHSGSHDTSLSSTAVLMFLWIVETIGLAMMVQEFTLKLTDPNGAFRNKSIPIINVVFGSLCWASLTTCIGVYLKRWYTTRRQGKRWKPRRKKLAVLLFTELVAQWINVTSFLVPNINLLANSCSIFSVLVPYSALVSWTCWNTIFLITAIQAHDVNPYWKTTAEKEASREAVTFQPGKALPQHEGHLINGASKKGSGTRGRRPGHYEGAVIDAPWRVHAPKLIIWCLMEGCLIAAIVYVLKGSFTHYQASDLKLVTDDCRTHRDRIVCTNTQAHVILVLTVLTMVWAFVYFGLYFFYLSRSVYKLRSLPRQDHKLAHLMVNLQLRVRLLVVGFYTLAIALLWYARLNSCRSYVYTWYGLLPLQVVETAAAVTWSFSAMPAIHLDEEMPALQVWLQEFAWTEDEKLAKLQRRNRCGPQGRQLAKEPLFCFEYAMNMLYWSSLVYDYGEVSHN</sequence>
<keyword evidence="2" id="KW-0812">Transmembrane</keyword>
<dbReference type="PANTHER" id="PTHR45856:SF24">
    <property type="entry name" value="FUNGAL LIPASE-LIKE DOMAIN-CONTAINING PROTEIN"/>
    <property type="match status" value="1"/>
</dbReference>
<gene>
    <name evidence="4" type="ORF">WJX75_000617</name>
</gene>
<keyword evidence="2" id="KW-0472">Membrane</keyword>
<dbReference type="InterPro" id="IPR002921">
    <property type="entry name" value="Fungal_lipase-type"/>
</dbReference>
<feature type="transmembrane region" description="Helical" evidence="2">
    <location>
        <begin position="1040"/>
        <end position="1060"/>
    </location>
</feature>
<accession>A0ABR2YBY3</accession>
<keyword evidence="2" id="KW-1133">Transmembrane helix</keyword>
<feature type="transmembrane region" description="Helical" evidence="2">
    <location>
        <begin position="131"/>
        <end position="151"/>
    </location>
</feature>
<feature type="transmembrane region" description="Helical" evidence="2">
    <location>
        <begin position="1220"/>
        <end position="1244"/>
    </location>
</feature>
<evidence type="ECO:0000259" key="3">
    <source>
        <dbReference type="Pfam" id="PF01764"/>
    </source>
</evidence>
<feature type="domain" description="Fungal lipase-type" evidence="3">
    <location>
        <begin position="523"/>
        <end position="668"/>
    </location>
</feature>
<evidence type="ECO:0000313" key="5">
    <source>
        <dbReference type="Proteomes" id="UP001491310"/>
    </source>
</evidence>
<feature type="transmembrane region" description="Helical" evidence="2">
    <location>
        <begin position="309"/>
        <end position="331"/>
    </location>
</feature>
<feature type="transmembrane region" description="Helical" evidence="2">
    <location>
        <begin position="1072"/>
        <end position="1097"/>
    </location>
</feature>
<feature type="transmembrane region" description="Helical" evidence="2">
    <location>
        <begin position="998"/>
        <end position="1020"/>
    </location>
</feature>
<name>A0ABR2YBY3_9CHLO</name>
<feature type="region of interest" description="Disordered" evidence="1">
    <location>
        <begin position="834"/>
        <end position="860"/>
    </location>
</feature>
<proteinExistence type="predicted"/>
<keyword evidence="5" id="KW-1185">Reference proteome</keyword>
<feature type="transmembrane region" description="Helical" evidence="2">
    <location>
        <begin position="52"/>
        <end position="70"/>
    </location>
</feature>
<reference evidence="4 5" key="1">
    <citation type="journal article" date="2024" name="Nat. Commun.">
        <title>Phylogenomics reveals the evolutionary origins of lichenization in chlorophyte algae.</title>
        <authorList>
            <person name="Puginier C."/>
            <person name="Libourel C."/>
            <person name="Otte J."/>
            <person name="Skaloud P."/>
            <person name="Haon M."/>
            <person name="Grisel S."/>
            <person name="Petersen M."/>
            <person name="Berrin J.G."/>
            <person name="Delaux P.M."/>
            <person name="Dal Grande F."/>
            <person name="Keller J."/>
        </authorList>
    </citation>
    <scope>NUCLEOTIDE SEQUENCE [LARGE SCALE GENOMIC DNA]</scope>
    <source>
        <strain evidence="4 5">SAG 216-7</strain>
    </source>
</reference>
<comment type="caution">
    <text evidence="4">The sequence shown here is derived from an EMBL/GenBank/DDBJ whole genome shotgun (WGS) entry which is preliminary data.</text>
</comment>
<evidence type="ECO:0000313" key="4">
    <source>
        <dbReference type="EMBL" id="KAK9901995.1"/>
    </source>
</evidence>
<dbReference type="SUPFAM" id="SSF53474">
    <property type="entry name" value="alpha/beta-Hydrolases"/>
    <property type="match status" value="1"/>
</dbReference>
<dbReference type="EMBL" id="JALJOT010000016">
    <property type="protein sequence ID" value="KAK9901995.1"/>
    <property type="molecule type" value="Genomic_DNA"/>
</dbReference>
<feature type="transmembrane region" description="Helical" evidence="2">
    <location>
        <begin position="163"/>
        <end position="188"/>
    </location>
</feature>
<feature type="region of interest" description="Disordered" evidence="1">
    <location>
        <begin position="889"/>
        <end position="925"/>
    </location>
</feature>
<evidence type="ECO:0000256" key="2">
    <source>
        <dbReference type="SAM" id="Phobius"/>
    </source>
</evidence>
<feature type="transmembrane region" description="Helical" evidence="2">
    <location>
        <begin position="90"/>
        <end position="111"/>
    </location>
</feature>
<dbReference type="Pfam" id="PF01764">
    <property type="entry name" value="Lipase_3"/>
    <property type="match status" value="1"/>
</dbReference>
<feature type="transmembrane region" description="Helical" evidence="2">
    <location>
        <begin position="956"/>
        <end position="978"/>
    </location>
</feature>
<dbReference type="InterPro" id="IPR051218">
    <property type="entry name" value="Sec_MonoDiacylglyc_Lipase"/>
</dbReference>
<dbReference type="InterPro" id="IPR029058">
    <property type="entry name" value="AB_hydrolase_fold"/>
</dbReference>
<dbReference type="CDD" id="cd00519">
    <property type="entry name" value="Lipase_3"/>
    <property type="match status" value="1"/>
</dbReference>
<protein>
    <recommendedName>
        <fullName evidence="3">Fungal lipase-type domain-containing protein</fullName>
    </recommendedName>
</protein>
<dbReference type="Proteomes" id="UP001491310">
    <property type="component" value="Unassembled WGS sequence"/>
</dbReference>
<feature type="transmembrane region" description="Helical" evidence="2">
    <location>
        <begin position="358"/>
        <end position="378"/>
    </location>
</feature>
<dbReference type="Gene3D" id="3.40.50.1820">
    <property type="entry name" value="alpha/beta hydrolase"/>
    <property type="match status" value="1"/>
</dbReference>
<organism evidence="4 5">
    <name type="scientific">Coccomyxa subellipsoidea</name>
    <dbReference type="NCBI Taxonomy" id="248742"/>
    <lineage>
        <taxon>Eukaryota</taxon>
        <taxon>Viridiplantae</taxon>
        <taxon>Chlorophyta</taxon>
        <taxon>core chlorophytes</taxon>
        <taxon>Trebouxiophyceae</taxon>
        <taxon>Trebouxiophyceae incertae sedis</taxon>
        <taxon>Coccomyxaceae</taxon>
        <taxon>Coccomyxa</taxon>
    </lineage>
</organism>
<evidence type="ECO:0000256" key="1">
    <source>
        <dbReference type="SAM" id="MobiDB-lite"/>
    </source>
</evidence>